<dbReference type="InterPro" id="IPR056230">
    <property type="entry name" value="TMEM62_C"/>
</dbReference>
<feature type="transmembrane region" description="Helical" evidence="1">
    <location>
        <begin position="21"/>
        <end position="44"/>
    </location>
</feature>
<feature type="domain" description="Calcineurin-like phosphoesterase" evidence="2">
    <location>
        <begin position="72"/>
        <end position="278"/>
    </location>
</feature>
<feature type="transmembrane region" description="Helical" evidence="1">
    <location>
        <begin position="447"/>
        <end position="469"/>
    </location>
</feature>
<dbReference type="OrthoDB" id="27234at2759"/>
<dbReference type="Proteomes" id="UP001163046">
    <property type="component" value="Unassembled WGS sequence"/>
</dbReference>
<dbReference type="SUPFAM" id="SSF56300">
    <property type="entry name" value="Metallo-dependent phosphatases"/>
    <property type="match status" value="1"/>
</dbReference>
<dbReference type="GO" id="GO:0016787">
    <property type="term" value="F:hydrolase activity"/>
    <property type="evidence" value="ECO:0007669"/>
    <property type="project" value="InterPro"/>
</dbReference>
<evidence type="ECO:0000259" key="3">
    <source>
        <dbReference type="Pfam" id="PF24384"/>
    </source>
</evidence>
<keyword evidence="1 5" id="KW-0812">Transmembrane</keyword>
<dbReference type="PANTHER" id="PTHR14795">
    <property type="entry name" value="HELICASE RELATED"/>
    <property type="match status" value="1"/>
</dbReference>
<evidence type="ECO:0000313" key="5">
    <source>
        <dbReference type="EMBL" id="KAJ7330758.1"/>
    </source>
</evidence>
<name>A0A9X0CG47_9CNID</name>
<feature type="transmembrane region" description="Helical" evidence="1">
    <location>
        <begin position="629"/>
        <end position="648"/>
    </location>
</feature>
<feature type="transmembrane region" description="Helical" evidence="1">
    <location>
        <begin position="602"/>
        <end position="623"/>
    </location>
</feature>
<dbReference type="InterPro" id="IPR029052">
    <property type="entry name" value="Metallo-depent_PP-like"/>
</dbReference>
<evidence type="ECO:0000313" key="6">
    <source>
        <dbReference type="Proteomes" id="UP001163046"/>
    </source>
</evidence>
<evidence type="ECO:0000259" key="2">
    <source>
        <dbReference type="Pfam" id="PF00149"/>
    </source>
</evidence>
<sequence length="655" mass="75423">MTSTSKRGFSCINMVVGLKGLLSLILLILILLSSWIIAALLDYYTGHGKPLKPHKNTNLAPYPSDKMENIFWFVQISDIHISKYRDHQRSKDLKQFCNENIDVIRPVTVLATGDLTDAKDVYRLGSKQYKEEWEEYYKVLKETKVEDKTKWLDLRGNHDTFSVPSLTSEENFFKDYSSSGPDGSRGSMPYQYIYSTKFGSYAFNGIDLNPNPGPRRPFNFFGHVDQERINEMEKLADASKSYNMTIWFGHHPFSVTTTPYVRRILRTGGVYLCGHLHTLAEVVPKMHAVHVDGHLELELGDWLDTRNYRVVAIDHDIFSFVDVRLNTWPVLLITNPKDAHYIMPPYEPIGRMRKSSHIRFLAFSPAPIVSATVEIDGTPLSSHAIQVQGALFACQWNPEEFSSGIHSITVKVQDTAGRTSQRTQLFLWMVLDPRLILFQHSFCWTDFFTLGRVLFCVFFVIIVLGLGFLRRCDPSTCKGFLCGVLGRWWTRLVLLAHTDYLFYPLFLFGVYNAIGPWVIGEMMHGHLGVLFVHGMYLKQHWIPGSLSYYYGIMQLVLFNLPLTLYLAYFVELNNRPVINEAAPKSHPQPLLGRLLSFMKKSLGHFVFVMMFLWQASSCCNLLYTYGWMAFLLSPAKTWSLILMLYLFWRVHRPKS</sequence>
<dbReference type="InterPro" id="IPR056229">
    <property type="entry name" value="Ig_TMM62"/>
</dbReference>
<dbReference type="EMBL" id="MU827791">
    <property type="protein sequence ID" value="KAJ7330758.1"/>
    <property type="molecule type" value="Genomic_DNA"/>
</dbReference>
<feature type="domain" description="TMEM62 C-terminal" evidence="4">
    <location>
        <begin position="481"/>
        <end position="570"/>
    </location>
</feature>
<feature type="transmembrane region" description="Helical" evidence="1">
    <location>
        <begin position="548"/>
        <end position="570"/>
    </location>
</feature>
<dbReference type="InterPro" id="IPR041871">
    <property type="entry name" value="MPP_TMEM62"/>
</dbReference>
<dbReference type="Pfam" id="PF00149">
    <property type="entry name" value="Metallophos"/>
    <property type="match status" value="1"/>
</dbReference>
<keyword evidence="1" id="KW-0472">Membrane</keyword>
<reference evidence="5" key="1">
    <citation type="submission" date="2023-01" db="EMBL/GenBank/DDBJ databases">
        <title>Genome assembly of the deep-sea coral Lophelia pertusa.</title>
        <authorList>
            <person name="Herrera S."/>
            <person name="Cordes E."/>
        </authorList>
    </citation>
    <scope>NUCLEOTIDE SEQUENCE</scope>
    <source>
        <strain evidence="5">USNM1676648</strain>
        <tissue evidence="5">Polyp</tissue>
    </source>
</reference>
<gene>
    <name evidence="5" type="primary">TMEM62_2</name>
    <name evidence="5" type="ORF">OS493_021687</name>
</gene>
<accession>A0A9X0CG47</accession>
<dbReference type="CDD" id="cd07401">
    <property type="entry name" value="MPP_TMEM62_N"/>
    <property type="match status" value="1"/>
</dbReference>
<proteinExistence type="predicted"/>
<feature type="domain" description="TMEM62 Ig-like" evidence="3">
    <location>
        <begin position="327"/>
        <end position="422"/>
    </location>
</feature>
<evidence type="ECO:0000256" key="1">
    <source>
        <dbReference type="SAM" id="Phobius"/>
    </source>
</evidence>
<protein>
    <submittedName>
        <fullName evidence="5">Transmembrane protein 62</fullName>
    </submittedName>
</protein>
<dbReference type="AlphaFoldDB" id="A0A9X0CG47"/>
<dbReference type="PANTHER" id="PTHR14795:SF0">
    <property type="entry name" value="TRANSMEMBRANE PROTEIN 62"/>
    <property type="match status" value="1"/>
</dbReference>
<feature type="transmembrane region" description="Helical" evidence="1">
    <location>
        <begin position="500"/>
        <end position="519"/>
    </location>
</feature>
<dbReference type="InterPro" id="IPR004843">
    <property type="entry name" value="Calcineurin-like_PHP"/>
</dbReference>
<dbReference type="Pfam" id="PF24394">
    <property type="entry name" value="TMEM62_C"/>
    <property type="match status" value="1"/>
</dbReference>
<dbReference type="Gene3D" id="3.60.21.10">
    <property type="match status" value="1"/>
</dbReference>
<comment type="caution">
    <text evidence="5">The sequence shown here is derived from an EMBL/GenBank/DDBJ whole genome shotgun (WGS) entry which is preliminary data.</text>
</comment>
<keyword evidence="1" id="KW-1133">Transmembrane helix</keyword>
<organism evidence="5 6">
    <name type="scientific">Desmophyllum pertusum</name>
    <dbReference type="NCBI Taxonomy" id="174260"/>
    <lineage>
        <taxon>Eukaryota</taxon>
        <taxon>Metazoa</taxon>
        <taxon>Cnidaria</taxon>
        <taxon>Anthozoa</taxon>
        <taxon>Hexacorallia</taxon>
        <taxon>Scleractinia</taxon>
        <taxon>Caryophylliina</taxon>
        <taxon>Caryophylliidae</taxon>
        <taxon>Desmophyllum</taxon>
    </lineage>
</organism>
<keyword evidence="6" id="KW-1185">Reference proteome</keyword>
<evidence type="ECO:0000259" key="4">
    <source>
        <dbReference type="Pfam" id="PF24394"/>
    </source>
</evidence>
<dbReference type="Pfam" id="PF24384">
    <property type="entry name" value="Ig_TMM62"/>
    <property type="match status" value="1"/>
</dbReference>